<keyword evidence="1" id="KW-0677">Repeat</keyword>
<dbReference type="EMBL" id="JAUOPG010000007">
    <property type="protein sequence ID" value="MDO6454121.1"/>
    <property type="molecule type" value="Genomic_DNA"/>
</dbReference>
<dbReference type="InterPro" id="IPR051685">
    <property type="entry name" value="Ycf3/AcsC/BcsC/TPR_MFPF"/>
</dbReference>
<dbReference type="AlphaFoldDB" id="A0AAW7XI77"/>
<dbReference type="PANTHER" id="PTHR44943">
    <property type="entry name" value="CELLULOSE SYNTHASE OPERON PROTEIN C"/>
    <property type="match status" value="1"/>
</dbReference>
<feature type="repeat" description="TPR" evidence="3">
    <location>
        <begin position="183"/>
        <end position="216"/>
    </location>
</feature>
<evidence type="ECO:0000256" key="3">
    <source>
        <dbReference type="PROSITE-ProRule" id="PRU00339"/>
    </source>
</evidence>
<dbReference type="Pfam" id="PF14559">
    <property type="entry name" value="TPR_19"/>
    <property type="match status" value="3"/>
</dbReference>
<comment type="caution">
    <text evidence="4">The sequence shown here is derived from an EMBL/GenBank/DDBJ whole genome shotgun (WGS) entry which is preliminary data.</text>
</comment>
<organism evidence="4 5">
    <name type="scientific">Neptunomonas phycophila</name>
    <dbReference type="NCBI Taxonomy" id="1572645"/>
    <lineage>
        <taxon>Bacteria</taxon>
        <taxon>Pseudomonadati</taxon>
        <taxon>Pseudomonadota</taxon>
        <taxon>Gammaproteobacteria</taxon>
        <taxon>Oceanospirillales</taxon>
        <taxon>Oceanospirillaceae</taxon>
        <taxon>Neptunomonas</taxon>
    </lineage>
</organism>
<protein>
    <submittedName>
        <fullName evidence="4">Tetratricopeptide repeat protein</fullName>
    </submittedName>
</protein>
<accession>A0AAW7XI77</accession>
<keyword evidence="2 3" id="KW-0802">TPR repeat</keyword>
<dbReference type="PANTHER" id="PTHR44943:SF5">
    <property type="entry name" value="BLL7697 PROTEIN"/>
    <property type="match status" value="1"/>
</dbReference>
<dbReference type="SUPFAM" id="SSF48452">
    <property type="entry name" value="TPR-like"/>
    <property type="match status" value="2"/>
</dbReference>
<gene>
    <name evidence="4" type="ORF">Q4490_11175</name>
</gene>
<name>A0AAW7XI77_9GAMM</name>
<proteinExistence type="predicted"/>
<dbReference type="PROSITE" id="PS51257">
    <property type="entry name" value="PROKAR_LIPOPROTEIN"/>
    <property type="match status" value="1"/>
</dbReference>
<dbReference type="RefSeq" id="WP_303550603.1">
    <property type="nucleotide sequence ID" value="NZ_JAUOPG010000007.1"/>
</dbReference>
<dbReference type="Gene3D" id="1.25.40.10">
    <property type="entry name" value="Tetratricopeptide repeat domain"/>
    <property type="match status" value="4"/>
</dbReference>
<sequence>MLKHAFILVTLAAGVLSGCSITPSHPPSSLEYAPVPSTYQRGELNGETLFDLLVAELAGHEQAYDLSFQKYLKQAELTGDPAIIRRATRIAQFNKDTQGLEKASKIWAKYEPNSSEPDELLAGLFMHQGRFEEAVPYINNALSNNGRQVLLLMSAQARNLSPAQAKALIEPLQQQLASNAQQADIWLTLGILQRQALLKSDALTSFTQALSINPDAYEASIQKADLLRETGKTTSALAILNGLLKKQPDNKQIKLLKVQTLYKAERPANALAVSETLMADHPDDEQLQLYLALLALDFNRLDDSETMLREIIKQSTNTAPYFYLGLIAEQQNRNEAAIRNYLRVDEGKNVIQAYTRAVGLMENIDNQERVSEAIVQGIEQQPSIAPILINLHADWLRKHGLNAEAIDKLNQGVELYPDNLDLRYMRAMMLPEEDFPIAEQDFRIILEQDPDNAMALNALGYTLSLYTQRYQEAYELLSRAIQLKPNDPAVIDSMGWVLYKLNRLDEAESYLSKAYQSFSDAEVGSHLVIVLAAQQKTQQARALLTELEKKFPNSPHLSDAQNALKGI</sequence>
<dbReference type="PROSITE" id="PS50005">
    <property type="entry name" value="TPR"/>
    <property type="match status" value="1"/>
</dbReference>
<dbReference type="InterPro" id="IPR011990">
    <property type="entry name" value="TPR-like_helical_dom_sf"/>
</dbReference>
<evidence type="ECO:0000313" key="4">
    <source>
        <dbReference type="EMBL" id="MDO6454121.1"/>
    </source>
</evidence>
<dbReference type="SMART" id="SM00028">
    <property type="entry name" value="TPR"/>
    <property type="match status" value="5"/>
</dbReference>
<evidence type="ECO:0000256" key="2">
    <source>
        <dbReference type="ARBA" id="ARBA00022803"/>
    </source>
</evidence>
<dbReference type="Proteomes" id="UP001169862">
    <property type="component" value="Unassembled WGS sequence"/>
</dbReference>
<dbReference type="Pfam" id="PF13174">
    <property type="entry name" value="TPR_6"/>
    <property type="match status" value="1"/>
</dbReference>
<evidence type="ECO:0000256" key="1">
    <source>
        <dbReference type="ARBA" id="ARBA00022737"/>
    </source>
</evidence>
<dbReference type="InterPro" id="IPR019734">
    <property type="entry name" value="TPR_rpt"/>
</dbReference>
<reference evidence="4" key="1">
    <citation type="submission" date="2023-07" db="EMBL/GenBank/DDBJ databases">
        <title>Genome content predicts the carbon catabolic preferences of heterotrophic bacteria.</title>
        <authorList>
            <person name="Gralka M."/>
        </authorList>
    </citation>
    <scope>NUCLEOTIDE SEQUENCE</scope>
    <source>
        <strain evidence="4">I2M16</strain>
    </source>
</reference>
<evidence type="ECO:0000313" key="5">
    <source>
        <dbReference type="Proteomes" id="UP001169862"/>
    </source>
</evidence>